<dbReference type="Proteomes" id="UP000001307">
    <property type="component" value="Unassembled WGS sequence"/>
</dbReference>
<keyword evidence="2" id="KW-1185">Reference proteome</keyword>
<gene>
    <name evidence="1" type="ORF">GSOID_T00007649001</name>
</gene>
<sequence length="82" mass="9171">MLKIILPKIHKRTVALSAKANKQFTPLRDEIMLHAFQSDTAISVQILTCPLPDELDEMEFEVHLGVGQNGSATDVTTVHIFR</sequence>
<organism evidence="1">
    <name type="scientific">Oikopleura dioica</name>
    <name type="common">Tunicate</name>
    <dbReference type="NCBI Taxonomy" id="34765"/>
    <lineage>
        <taxon>Eukaryota</taxon>
        <taxon>Metazoa</taxon>
        <taxon>Chordata</taxon>
        <taxon>Tunicata</taxon>
        <taxon>Appendicularia</taxon>
        <taxon>Copelata</taxon>
        <taxon>Oikopleuridae</taxon>
        <taxon>Oikopleura</taxon>
    </lineage>
</organism>
<evidence type="ECO:0000313" key="2">
    <source>
        <dbReference type="Proteomes" id="UP000001307"/>
    </source>
</evidence>
<evidence type="ECO:0000313" key="1">
    <source>
        <dbReference type="EMBL" id="CBY14614.1"/>
    </source>
</evidence>
<reference evidence="1" key="1">
    <citation type="journal article" date="2010" name="Science">
        <title>Plasticity of animal genome architecture unmasked by rapid evolution of a pelagic tunicate.</title>
        <authorList>
            <person name="Denoeud F."/>
            <person name="Henriet S."/>
            <person name="Mungpakdee S."/>
            <person name="Aury J.M."/>
            <person name="Da Silva C."/>
            <person name="Brinkmann H."/>
            <person name="Mikhaleva J."/>
            <person name="Olsen L.C."/>
            <person name="Jubin C."/>
            <person name="Canestro C."/>
            <person name="Bouquet J.M."/>
            <person name="Danks G."/>
            <person name="Poulain J."/>
            <person name="Campsteijn C."/>
            <person name="Adamski M."/>
            <person name="Cross I."/>
            <person name="Yadetie F."/>
            <person name="Muffato M."/>
            <person name="Louis A."/>
            <person name="Butcher S."/>
            <person name="Tsagkogeorga G."/>
            <person name="Konrad A."/>
            <person name="Singh S."/>
            <person name="Jensen M.F."/>
            <person name="Cong E.H."/>
            <person name="Eikeseth-Otteraa H."/>
            <person name="Noel B."/>
            <person name="Anthouard V."/>
            <person name="Porcel B.M."/>
            <person name="Kachouri-Lafond R."/>
            <person name="Nishino A."/>
            <person name="Ugolini M."/>
            <person name="Chourrout P."/>
            <person name="Nishida H."/>
            <person name="Aasland R."/>
            <person name="Huzurbazar S."/>
            <person name="Westhof E."/>
            <person name="Delsuc F."/>
            <person name="Lehrach H."/>
            <person name="Reinhardt R."/>
            <person name="Weissenbach J."/>
            <person name="Roy S.W."/>
            <person name="Artiguenave F."/>
            <person name="Postlethwait J.H."/>
            <person name="Manak J.R."/>
            <person name="Thompson E.M."/>
            <person name="Jaillon O."/>
            <person name="Du Pasquier L."/>
            <person name="Boudinot P."/>
            <person name="Liberles D.A."/>
            <person name="Volff J.N."/>
            <person name="Philippe H."/>
            <person name="Lenhard B."/>
            <person name="Roest Crollius H."/>
            <person name="Wincker P."/>
            <person name="Chourrout D."/>
        </authorList>
    </citation>
    <scope>NUCLEOTIDE SEQUENCE [LARGE SCALE GENOMIC DNA]</scope>
</reference>
<name>E4XY86_OIKDI</name>
<dbReference type="OrthoDB" id="10390580at2759"/>
<accession>E4XY86</accession>
<dbReference type="AlphaFoldDB" id="E4XY86"/>
<proteinExistence type="predicted"/>
<dbReference type="InParanoid" id="E4XY86"/>
<dbReference type="EMBL" id="FN653312">
    <property type="protein sequence ID" value="CBY14614.1"/>
    <property type="molecule type" value="Genomic_DNA"/>
</dbReference>
<protein>
    <submittedName>
        <fullName evidence="1">Uncharacterized protein</fullName>
    </submittedName>
</protein>